<keyword evidence="6" id="KW-1185">Reference proteome</keyword>
<dbReference type="PATRIC" id="fig|429727.3.peg.1000"/>
<evidence type="ECO:0000259" key="4">
    <source>
        <dbReference type="PROSITE" id="PS50932"/>
    </source>
</evidence>
<dbReference type="Proteomes" id="UP000033649">
    <property type="component" value="Unassembled WGS sequence"/>
</dbReference>
<feature type="domain" description="HTH lacI-type" evidence="4">
    <location>
        <begin position="9"/>
        <end position="63"/>
    </location>
</feature>
<dbReference type="PANTHER" id="PTHR30146">
    <property type="entry name" value="LACI-RELATED TRANSCRIPTIONAL REPRESSOR"/>
    <property type="match status" value="1"/>
</dbReference>
<dbReference type="InterPro" id="IPR010982">
    <property type="entry name" value="Lambda_DNA-bd_dom_sf"/>
</dbReference>
<keyword evidence="2" id="KW-0238">DNA-binding</keyword>
<dbReference type="GO" id="GO:0003700">
    <property type="term" value="F:DNA-binding transcription factor activity"/>
    <property type="evidence" value="ECO:0007669"/>
    <property type="project" value="TreeGrafter"/>
</dbReference>
<sequence>MVRTSRGRPTIADVAAKAGVGAITVSRYLRSPERVSEARGAVIAEAIRALNYVPDLNARALASHRTDVVNVLVPSLTQNIFSDVLRGIYDGVEDSGLRIELANTRYNSQIEEQQVFAALRHGPAAIIVSGTEQTPATRKMLENAGCPVIQIMDLTDDPISKIIGFSHYRAGQEMTRHLIEAGYRRIAFFAGWMNARSKQRLQGYRDALEEANLFDPDLIGETGNDDPATNGEIAAVSRPFSSATMGRELMLDMLERRPDVDAVFCNNDVLSLGALFALNARQINVPEQVGIAGFNDFDYMEAAHPGLSSVRIHRWKCGYDAMQAVRHQLEGGDVGEPIVDLGFDIMKRASTDRQKLLRSVEQPELALSLG</sequence>
<evidence type="ECO:0000256" key="2">
    <source>
        <dbReference type="ARBA" id="ARBA00023125"/>
    </source>
</evidence>
<dbReference type="Pfam" id="PF00356">
    <property type="entry name" value="LacI"/>
    <property type="match status" value="1"/>
</dbReference>
<evidence type="ECO:0000256" key="3">
    <source>
        <dbReference type="ARBA" id="ARBA00023163"/>
    </source>
</evidence>
<dbReference type="SUPFAM" id="SSF47413">
    <property type="entry name" value="lambda repressor-like DNA-binding domains"/>
    <property type="match status" value="1"/>
</dbReference>
<dbReference type="InterPro" id="IPR000843">
    <property type="entry name" value="HTH_LacI"/>
</dbReference>
<dbReference type="RefSeq" id="WP_046103982.1">
    <property type="nucleotide sequence ID" value="NZ_JZEY01000054.1"/>
</dbReference>
<dbReference type="CDD" id="cd01575">
    <property type="entry name" value="PBP1_GntR"/>
    <property type="match status" value="1"/>
</dbReference>
<evidence type="ECO:0000313" key="6">
    <source>
        <dbReference type="Proteomes" id="UP000033649"/>
    </source>
</evidence>
<proteinExistence type="predicted"/>
<dbReference type="GO" id="GO:0000976">
    <property type="term" value="F:transcription cis-regulatory region binding"/>
    <property type="evidence" value="ECO:0007669"/>
    <property type="project" value="TreeGrafter"/>
</dbReference>
<dbReference type="SUPFAM" id="SSF53822">
    <property type="entry name" value="Periplasmic binding protein-like I"/>
    <property type="match status" value="1"/>
</dbReference>
<dbReference type="PROSITE" id="PS50932">
    <property type="entry name" value="HTH_LACI_2"/>
    <property type="match status" value="1"/>
</dbReference>
<dbReference type="AlphaFoldDB" id="A0A0F5FL44"/>
<accession>A0A0F5FL44</accession>
<name>A0A0F5FL44_9HYPH</name>
<reference evidence="5 6" key="1">
    <citation type="submission" date="2015-03" db="EMBL/GenBank/DDBJ databases">
        <authorList>
            <person name="Hassan Y."/>
            <person name="Lepp D."/>
            <person name="Li X.-Z."/>
            <person name="Zhou T."/>
        </authorList>
    </citation>
    <scope>NUCLEOTIDE SEQUENCE [LARGE SCALE GENOMIC DNA]</scope>
    <source>
        <strain evidence="5 6">IPL18</strain>
    </source>
</reference>
<dbReference type="OrthoDB" id="7170131at2"/>
<evidence type="ECO:0000256" key="1">
    <source>
        <dbReference type="ARBA" id="ARBA00023015"/>
    </source>
</evidence>
<dbReference type="STRING" id="429727.VE26_04810"/>
<protein>
    <recommendedName>
        <fullName evidence="4">HTH lacI-type domain-containing protein</fullName>
    </recommendedName>
</protein>
<dbReference type="Gene3D" id="1.10.260.40">
    <property type="entry name" value="lambda repressor-like DNA-binding domains"/>
    <property type="match status" value="1"/>
</dbReference>
<dbReference type="PANTHER" id="PTHR30146:SF2">
    <property type="entry name" value="HTH-TYPE TRANSCRIPTIONAL REGULATOR GNTR"/>
    <property type="match status" value="1"/>
</dbReference>
<evidence type="ECO:0000313" key="5">
    <source>
        <dbReference type="EMBL" id="KKB09290.1"/>
    </source>
</evidence>
<dbReference type="SMART" id="SM00354">
    <property type="entry name" value="HTH_LACI"/>
    <property type="match status" value="1"/>
</dbReference>
<dbReference type="PROSITE" id="PS00356">
    <property type="entry name" value="HTH_LACI_1"/>
    <property type="match status" value="1"/>
</dbReference>
<dbReference type="Gene3D" id="3.40.50.2300">
    <property type="match status" value="2"/>
</dbReference>
<dbReference type="InterPro" id="IPR028082">
    <property type="entry name" value="Peripla_BP_I"/>
</dbReference>
<dbReference type="CDD" id="cd01392">
    <property type="entry name" value="HTH_LacI"/>
    <property type="match status" value="1"/>
</dbReference>
<keyword evidence="3" id="KW-0804">Transcription</keyword>
<gene>
    <name evidence="5" type="ORF">VE26_04810</name>
</gene>
<dbReference type="EMBL" id="JZEY01000054">
    <property type="protein sequence ID" value="KKB09290.1"/>
    <property type="molecule type" value="Genomic_DNA"/>
</dbReference>
<organism evidence="5 6">
    <name type="scientific">Devosia chinhatensis</name>
    <dbReference type="NCBI Taxonomy" id="429727"/>
    <lineage>
        <taxon>Bacteria</taxon>
        <taxon>Pseudomonadati</taxon>
        <taxon>Pseudomonadota</taxon>
        <taxon>Alphaproteobacteria</taxon>
        <taxon>Hyphomicrobiales</taxon>
        <taxon>Devosiaceae</taxon>
        <taxon>Devosia</taxon>
    </lineage>
</organism>
<keyword evidence="1" id="KW-0805">Transcription regulation</keyword>
<dbReference type="InterPro" id="IPR046335">
    <property type="entry name" value="LacI/GalR-like_sensor"/>
</dbReference>
<dbReference type="Pfam" id="PF13377">
    <property type="entry name" value="Peripla_BP_3"/>
    <property type="match status" value="1"/>
</dbReference>
<comment type="caution">
    <text evidence="5">The sequence shown here is derived from an EMBL/GenBank/DDBJ whole genome shotgun (WGS) entry which is preliminary data.</text>
</comment>